<organism evidence="1 2">
    <name type="scientific">Hexamita inflata</name>
    <dbReference type="NCBI Taxonomy" id="28002"/>
    <lineage>
        <taxon>Eukaryota</taxon>
        <taxon>Metamonada</taxon>
        <taxon>Diplomonadida</taxon>
        <taxon>Hexamitidae</taxon>
        <taxon>Hexamitinae</taxon>
        <taxon>Hexamita</taxon>
    </lineage>
</organism>
<comment type="caution">
    <text evidence="1">The sequence shown here is derived from an EMBL/GenBank/DDBJ whole genome shotgun (WGS) entry which is preliminary data.</text>
</comment>
<gene>
    <name evidence="1" type="ORF">HINF_LOCUS5006</name>
</gene>
<accession>A0ABP1GV46</accession>
<evidence type="ECO:0000313" key="1">
    <source>
        <dbReference type="EMBL" id="CAL5978859.1"/>
    </source>
</evidence>
<reference evidence="1 2" key="1">
    <citation type="submission" date="2024-07" db="EMBL/GenBank/DDBJ databases">
        <authorList>
            <person name="Akdeniz Z."/>
        </authorList>
    </citation>
    <scope>NUCLEOTIDE SEQUENCE [LARGE SCALE GENOMIC DNA]</scope>
</reference>
<evidence type="ECO:0000313" key="2">
    <source>
        <dbReference type="Proteomes" id="UP001642409"/>
    </source>
</evidence>
<proteinExistence type="predicted"/>
<keyword evidence="2" id="KW-1185">Reference proteome</keyword>
<dbReference type="EMBL" id="CAXDID020000009">
    <property type="protein sequence ID" value="CAL5978859.1"/>
    <property type="molecule type" value="Genomic_DNA"/>
</dbReference>
<dbReference type="Proteomes" id="UP001642409">
    <property type="component" value="Unassembled WGS sequence"/>
</dbReference>
<protein>
    <submittedName>
        <fullName evidence="1">Hypothetical_protein</fullName>
    </submittedName>
</protein>
<sequence>MTVQISNPNGNIIKCQQIINGLQTINFNTTSNQIEFDNYSDKSLFYVNTITGQTNMVFDINQLENQTIKNLQVNNLKSDNIDIGIQLTIDKVDIGYSIQDIYRNLAEKTQQIADVKTYIANQQIYNQEFIDKFQQQANQNLLFINEIEEHLVRIQNLELFEANQTLTNTDIQNKYLNLQEQINNINLDFSQLNSFMNNQIPTYLPTSQKISQQSLKQQRYKQLLPYQELTWRQQQQQLEKQLWILWK</sequence>
<name>A0ABP1GV46_9EUKA</name>